<dbReference type="Pfam" id="PF02534">
    <property type="entry name" value="T4SS-DNA_transf"/>
    <property type="match status" value="1"/>
</dbReference>
<protein>
    <submittedName>
        <fullName evidence="1">Uncharacterized protein</fullName>
    </submittedName>
</protein>
<dbReference type="EMBL" id="BAABYW010000001">
    <property type="protein sequence ID" value="GAA6410228.1"/>
    <property type="molecule type" value="Genomic_DNA"/>
</dbReference>
<comment type="caution">
    <text evidence="1">The sequence shown here is derived from an EMBL/GenBank/DDBJ whole genome shotgun (WGS) entry which is preliminary data.</text>
</comment>
<sequence length="251" mass="29035">MIYLGSGEKGSYEYVSGLLGEFTLNKRSSGKTYGSHGSSSNVDSLGRKLMTEDELRKMDKEKCIILLAGENPVMDKKYQTGKCERYKKAVELGCYDLPDRAARNGMHFQDLEQVSLEPLEEEEIDYYRKQKESGASPKYIILDEDSFLQMHFDVEPMDEEEIQEIMQQSQERIREIEEEQGGATLDLSVGTAYDWINRYPLDPEQMEEIIQALEDGMADEEIRTFYDPDLTAKQMNQMRRLLMLSRKETAR</sequence>
<dbReference type="InterPro" id="IPR003688">
    <property type="entry name" value="TraG/VirD4"/>
</dbReference>
<keyword evidence="2" id="KW-1185">Reference proteome</keyword>
<name>A0ABQ0BFV7_9FIRM</name>
<dbReference type="Proteomes" id="UP001600943">
    <property type="component" value="Unassembled WGS sequence"/>
</dbReference>
<organism evidence="1 2">
    <name type="scientific">Blautia hominis</name>
    <dbReference type="NCBI Taxonomy" id="2025493"/>
    <lineage>
        <taxon>Bacteria</taxon>
        <taxon>Bacillati</taxon>
        <taxon>Bacillota</taxon>
        <taxon>Clostridia</taxon>
        <taxon>Lachnospirales</taxon>
        <taxon>Lachnospiraceae</taxon>
        <taxon>Blautia</taxon>
    </lineage>
</organism>
<accession>A0ABQ0BFV7</accession>
<evidence type="ECO:0000313" key="2">
    <source>
        <dbReference type="Proteomes" id="UP001600943"/>
    </source>
</evidence>
<reference evidence="1 2" key="1">
    <citation type="submission" date="2024-04" db="EMBL/GenBank/DDBJ databases">
        <title>Defined microbial consortia suppress multidrug-resistant proinflammatory Enterobacteriaceae via ecological control.</title>
        <authorList>
            <person name="Furuichi M."/>
            <person name="Kawaguchi T."/>
            <person name="Pust M."/>
            <person name="Yasuma K."/>
            <person name="Plichta D."/>
            <person name="Hasegawa N."/>
            <person name="Ohya T."/>
            <person name="Bhattarai S."/>
            <person name="Sasajima S."/>
            <person name="Aoto Y."/>
            <person name="Tuganbaev T."/>
            <person name="Yaginuma M."/>
            <person name="Ueda M."/>
            <person name="Okahashi N."/>
            <person name="Amafuji K."/>
            <person name="Kiridooshi Y."/>
            <person name="Sugita K."/>
            <person name="Strazar M."/>
            <person name="Skelly A."/>
            <person name="Suda W."/>
            <person name="Hattori M."/>
            <person name="Nakamoto N."/>
            <person name="Caballero S."/>
            <person name="Norman J."/>
            <person name="Olle B."/>
            <person name="Tanoue T."/>
            <person name="Arita M."/>
            <person name="Bucci V."/>
            <person name="Atarashi K."/>
            <person name="Xavier R."/>
            <person name="Honda K."/>
        </authorList>
    </citation>
    <scope>NUCLEOTIDE SEQUENCE [LARGE SCALE GENOMIC DNA]</scope>
    <source>
        <strain evidence="2">k04-0078-D8-1</strain>
    </source>
</reference>
<evidence type="ECO:0000313" key="1">
    <source>
        <dbReference type="EMBL" id="GAA6410228.1"/>
    </source>
</evidence>
<proteinExistence type="predicted"/>
<dbReference type="InterPro" id="IPR027417">
    <property type="entry name" value="P-loop_NTPase"/>
</dbReference>
<dbReference type="Gene3D" id="3.40.50.300">
    <property type="entry name" value="P-loop containing nucleotide triphosphate hydrolases"/>
    <property type="match status" value="1"/>
</dbReference>
<gene>
    <name evidence="1" type="ORF">K040078D81_43450</name>
</gene>